<name>A0ABV8HZK8_9ACTN</name>
<dbReference type="InterPro" id="IPR019533">
    <property type="entry name" value="Peptidase_S26"/>
</dbReference>
<protein>
    <recommendedName>
        <fullName evidence="4 6">Signal peptidase I</fullName>
        <ecNumber evidence="4 6">3.4.21.89</ecNumber>
    </recommendedName>
</protein>
<dbReference type="PANTHER" id="PTHR43390">
    <property type="entry name" value="SIGNAL PEPTIDASE I"/>
    <property type="match status" value="1"/>
</dbReference>
<dbReference type="PROSITE" id="PS00761">
    <property type="entry name" value="SPASE_I_3"/>
    <property type="match status" value="1"/>
</dbReference>
<dbReference type="PANTHER" id="PTHR43390:SF1">
    <property type="entry name" value="CHLOROPLAST PROCESSING PEPTIDASE"/>
    <property type="match status" value="1"/>
</dbReference>
<comment type="catalytic activity">
    <reaction evidence="1 6">
        <text>Cleavage of hydrophobic, N-terminal signal or leader sequences from secreted and periplasmic proteins.</text>
        <dbReference type="EC" id="3.4.21.89"/>
    </reaction>
</comment>
<feature type="chain" id="PRO_5047539195" description="Signal peptidase I" evidence="7">
    <location>
        <begin position="25"/>
        <end position="175"/>
    </location>
</feature>
<accession>A0ABV8HZK8</accession>
<dbReference type="NCBIfam" id="TIGR02227">
    <property type="entry name" value="sigpep_I_bact"/>
    <property type="match status" value="1"/>
</dbReference>
<evidence type="ECO:0000256" key="4">
    <source>
        <dbReference type="ARBA" id="ARBA00013208"/>
    </source>
</evidence>
<evidence type="ECO:0000256" key="7">
    <source>
        <dbReference type="SAM" id="SignalP"/>
    </source>
</evidence>
<dbReference type="PROSITE" id="PS51257">
    <property type="entry name" value="PROKAR_LIPOPROTEIN"/>
    <property type="match status" value="1"/>
</dbReference>
<organism evidence="9 10">
    <name type="scientific">Planomonospora corallina</name>
    <dbReference type="NCBI Taxonomy" id="1806052"/>
    <lineage>
        <taxon>Bacteria</taxon>
        <taxon>Bacillati</taxon>
        <taxon>Actinomycetota</taxon>
        <taxon>Actinomycetes</taxon>
        <taxon>Streptosporangiales</taxon>
        <taxon>Streptosporangiaceae</taxon>
        <taxon>Planomonospora</taxon>
    </lineage>
</organism>
<dbReference type="EC" id="3.4.21.89" evidence="4 6"/>
<dbReference type="SUPFAM" id="SSF51306">
    <property type="entry name" value="LexA/Signal peptidase"/>
    <property type="match status" value="1"/>
</dbReference>
<dbReference type="InterPro" id="IPR000223">
    <property type="entry name" value="Pept_S26A_signal_pept_1"/>
</dbReference>
<dbReference type="Proteomes" id="UP001595850">
    <property type="component" value="Unassembled WGS sequence"/>
</dbReference>
<dbReference type="EMBL" id="JBHSBM010000009">
    <property type="protein sequence ID" value="MFC4057244.1"/>
    <property type="molecule type" value="Genomic_DNA"/>
</dbReference>
<dbReference type="Pfam" id="PF10502">
    <property type="entry name" value="Peptidase_S26"/>
    <property type="match status" value="1"/>
</dbReference>
<reference evidence="10" key="1">
    <citation type="journal article" date="2019" name="Int. J. Syst. Evol. Microbiol.">
        <title>The Global Catalogue of Microorganisms (GCM) 10K type strain sequencing project: providing services to taxonomists for standard genome sequencing and annotation.</title>
        <authorList>
            <consortium name="The Broad Institute Genomics Platform"/>
            <consortium name="The Broad Institute Genome Sequencing Center for Infectious Disease"/>
            <person name="Wu L."/>
            <person name="Ma J."/>
        </authorList>
    </citation>
    <scope>NUCLEOTIDE SEQUENCE [LARGE SCALE GENOMIC DNA]</scope>
    <source>
        <strain evidence="10">TBRC 4489</strain>
    </source>
</reference>
<evidence type="ECO:0000256" key="6">
    <source>
        <dbReference type="RuleBase" id="RU362042"/>
    </source>
</evidence>
<dbReference type="PRINTS" id="PR00727">
    <property type="entry name" value="LEADERPTASE"/>
</dbReference>
<dbReference type="InterPro" id="IPR036286">
    <property type="entry name" value="LexA/Signal_pep-like_sf"/>
</dbReference>
<dbReference type="RefSeq" id="WP_377285198.1">
    <property type="nucleotide sequence ID" value="NZ_JBHSBM010000009.1"/>
</dbReference>
<keyword evidence="5 6" id="KW-0378">Hydrolase</keyword>
<feature type="domain" description="Peptidase S26" evidence="8">
    <location>
        <begin position="35"/>
        <end position="172"/>
    </location>
</feature>
<dbReference type="GO" id="GO:0009003">
    <property type="term" value="F:signal peptidase activity"/>
    <property type="evidence" value="ECO:0007669"/>
    <property type="project" value="UniProtKB-EC"/>
</dbReference>
<comment type="subcellular location">
    <subcellularLocation>
        <location evidence="2">Cell membrane</location>
        <topology evidence="2">Single-pass type II membrane protein</topology>
    </subcellularLocation>
    <subcellularLocation>
        <location evidence="6">Membrane</location>
        <topology evidence="6">Single-pass type II membrane protein</topology>
    </subcellularLocation>
</comment>
<comment type="similarity">
    <text evidence="3 6">Belongs to the peptidase S26 family.</text>
</comment>
<dbReference type="InterPro" id="IPR019758">
    <property type="entry name" value="Pept_S26A_signal_pept_1_CS"/>
</dbReference>
<comment type="caution">
    <text evidence="9">The sequence shown here is derived from an EMBL/GenBank/DDBJ whole genome shotgun (WGS) entry which is preliminary data.</text>
</comment>
<dbReference type="Gene3D" id="2.10.109.10">
    <property type="entry name" value="Umud Fragment, subunit A"/>
    <property type="match status" value="1"/>
</dbReference>
<evidence type="ECO:0000256" key="5">
    <source>
        <dbReference type="ARBA" id="ARBA00022801"/>
    </source>
</evidence>
<keyword evidence="6" id="KW-0645">Protease</keyword>
<evidence type="ECO:0000259" key="8">
    <source>
        <dbReference type="Pfam" id="PF10502"/>
    </source>
</evidence>
<evidence type="ECO:0000256" key="3">
    <source>
        <dbReference type="ARBA" id="ARBA00009370"/>
    </source>
</evidence>
<keyword evidence="10" id="KW-1185">Reference proteome</keyword>
<keyword evidence="7" id="KW-0732">Signal</keyword>
<gene>
    <name evidence="9" type="primary">lepB</name>
    <name evidence="9" type="ORF">ACFOWE_03005</name>
</gene>
<evidence type="ECO:0000256" key="2">
    <source>
        <dbReference type="ARBA" id="ARBA00004401"/>
    </source>
</evidence>
<proteinExistence type="inferred from homology"/>
<feature type="signal peptide" evidence="7">
    <location>
        <begin position="1"/>
        <end position="24"/>
    </location>
</feature>
<evidence type="ECO:0000313" key="10">
    <source>
        <dbReference type="Proteomes" id="UP001595850"/>
    </source>
</evidence>
<dbReference type="CDD" id="cd06530">
    <property type="entry name" value="S26_SPase_I"/>
    <property type="match status" value="1"/>
</dbReference>
<sequence length="175" mass="18894">MTRSLLRALTVLSLVTALSGCGFAADRLIAELDGTETFRMSSEGMEPTIKAGHVVTAKLVDGDYVPRTGDIVVFNASDWGVDGMVLMRVIGVPGSTVQCCDGEGRQLLDGRPMDEPYVHPGGRPYPFDLVRIPAGRIWVEGDHRMVSRDSRVRHWELGNGTVAVSNVVAVVELDG</sequence>
<evidence type="ECO:0000313" key="9">
    <source>
        <dbReference type="EMBL" id="MFC4057244.1"/>
    </source>
</evidence>
<evidence type="ECO:0000256" key="1">
    <source>
        <dbReference type="ARBA" id="ARBA00000677"/>
    </source>
</evidence>